<organism evidence="3 4">
    <name type="scientific">Thelonectria olida</name>
    <dbReference type="NCBI Taxonomy" id="1576542"/>
    <lineage>
        <taxon>Eukaryota</taxon>
        <taxon>Fungi</taxon>
        <taxon>Dikarya</taxon>
        <taxon>Ascomycota</taxon>
        <taxon>Pezizomycotina</taxon>
        <taxon>Sordariomycetes</taxon>
        <taxon>Hypocreomycetidae</taxon>
        <taxon>Hypocreales</taxon>
        <taxon>Nectriaceae</taxon>
        <taxon>Thelonectria</taxon>
    </lineage>
</organism>
<feature type="domain" description="HTH myb-type" evidence="2">
    <location>
        <begin position="1"/>
        <end position="53"/>
    </location>
</feature>
<feature type="domain" description="Myb-like" evidence="1">
    <location>
        <begin position="1"/>
        <end position="49"/>
    </location>
</feature>
<proteinExistence type="predicted"/>
<dbReference type="SMART" id="SM00717">
    <property type="entry name" value="SANT"/>
    <property type="match status" value="1"/>
</dbReference>
<evidence type="ECO:0000313" key="3">
    <source>
        <dbReference type="EMBL" id="KAH6871065.1"/>
    </source>
</evidence>
<evidence type="ECO:0000313" key="4">
    <source>
        <dbReference type="Proteomes" id="UP000777438"/>
    </source>
</evidence>
<dbReference type="InterPro" id="IPR001005">
    <property type="entry name" value="SANT/Myb"/>
</dbReference>
<evidence type="ECO:0000259" key="2">
    <source>
        <dbReference type="PROSITE" id="PS51294"/>
    </source>
</evidence>
<dbReference type="CDD" id="cd00167">
    <property type="entry name" value="SANT"/>
    <property type="match status" value="1"/>
</dbReference>
<comment type="caution">
    <text evidence="3">The sequence shown here is derived from an EMBL/GenBank/DDBJ whole genome shotgun (WGS) entry which is preliminary data.</text>
</comment>
<gene>
    <name evidence="3" type="ORF">B0T10DRAFT_417737</name>
</gene>
<evidence type="ECO:0000259" key="1">
    <source>
        <dbReference type="PROSITE" id="PS50090"/>
    </source>
</evidence>
<reference evidence="3 4" key="1">
    <citation type="journal article" date="2021" name="Nat. Commun.">
        <title>Genetic determinants of endophytism in the Arabidopsis root mycobiome.</title>
        <authorList>
            <person name="Mesny F."/>
            <person name="Miyauchi S."/>
            <person name="Thiergart T."/>
            <person name="Pickel B."/>
            <person name="Atanasova L."/>
            <person name="Karlsson M."/>
            <person name="Huettel B."/>
            <person name="Barry K.W."/>
            <person name="Haridas S."/>
            <person name="Chen C."/>
            <person name="Bauer D."/>
            <person name="Andreopoulos W."/>
            <person name="Pangilinan J."/>
            <person name="LaButti K."/>
            <person name="Riley R."/>
            <person name="Lipzen A."/>
            <person name="Clum A."/>
            <person name="Drula E."/>
            <person name="Henrissat B."/>
            <person name="Kohler A."/>
            <person name="Grigoriev I.V."/>
            <person name="Martin F.M."/>
            <person name="Hacquard S."/>
        </authorList>
    </citation>
    <scope>NUCLEOTIDE SEQUENCE [LARGE SCALE GENOMIC DNA]</scope>
    <source>
        <strain evidence="3 4">MPI-CAGE-CH-0241</strain>
    </source>
</reference>
<dbReference type="SUPFAM" id="SSF46689">
    <property type="entry name" value="Homeodomain-like"/>
    <property type="match status" value="1"/>
</dbReference>
<sequence>MAKKQKSWSPEEDARLIRLRQGNRRWEDISQQLPGRSALACRHRYRNHLKTINPSGEEIKDASYQSSIHWELGIQDMHGRSKANIYITFTPRPPVAPKSTAWS</sequence>
<dbReference type="EMBL" id="JAGPYM010000060">
    <property type="protein sequence ID" value="KAH6871065.1"/>
    <property type="molecule type" value="Genomic_DNA"/>
</dbReference>
<dbReference type="PROSITE" id="PS51294">
    <property type="entry name" value="HTH_MYB"/>
    <property type="match status" value="1"/>
</dbReference>
<dbReference type="Gene3D" id="1.10.10.60">
    <property type="entry name" value="Homeodomain-like"/>
    <property type="match status" value="1"/>
</dbReference>
<dbReference type="InterPro" id="IPR009057">
    <property type="entry name" value="Homeodomain-like_sf"/>
</dbReference>
<dbReference type="Pfam" id="PF00249">
    <property type="entry name" value="Myb_DNA-binding"/>
    <property type="match status" value="1"/>
</dbReference>
<dbReference type="OrthoDB" id="2350934at2759"/>
<name>A0A9P9AHD3_9HYPO</name>
<dbReference type="PROSITE" id="PS50090">
    <property type="entry name" value="MYB_LIKE"/>
    <property type="match status" value="1"/>
</dbReference>
<accession>A0A9P9AHD3</accession>
<dbReference type="AlphaFoldDB" id="A0A9P9AHD3"/>
<keyword evidence="4" id="KW-1185">Reference proteome</keyword>
<protein>
    <submittedName>
        <fullName evidence="3">Uncharacterized protein</fullName>
    </submittedName>
</protein>
<dbReference type="Proteomes" id="UP000777438">
    <property type="component" value="Unassembled WGS sequence"/>
</dbReference>
<dbReference type="InterPro" id="IPR017930">
    <property type="entry name" value="Myb_dom"/>
</dbReference>